<evidence type="ECO:0000259" key="3">
    <source>
        <dbReference type="Pfam" id="PF10075"/>
    </source>
</evidence>
<gene>
    <name evidence="4" type="primary">RPN12</name>
    <name evidence="4" type="ORF">MNAN1_001106</name>
</gene>
<protein>
    <submittedName>
        <fullName evidence="4">Regulatory particle non-ATPase</fullName>
    </submittedName>
</protein>
<evidence type="ECO:0000256" key="1">
    <source>
        <dbReference type="ARBA" id="ARBA00009627"/>
    </source>
</evidence>
<accession>A0AAF0ENS0</accession>
<evidence type="ECO:0000313" key="5">
    <source>
        <dbReference type="Proteomes" id="UP001213623"/>
    </source>
</evidence>
<sequence length="291" mass="33183">MDTRRAIATVAATTMTVDAALKEAHSALVKQFKSVETNGNEEKALKSVEAELANLKVLLTEHDLLYPQAIDAAANTDSLVLARDTLEIGAFWSIRMKDMTQFDRYWSQLKPFYLDMAEVLPRSSNYEPILGLSLLRDLAANSIASFHIALESLPMELVRDSPYIQHPVLLERWLMEGSYSNVWRERENVPLEEYRFFVDILMVTIRHEIASCEERAYDMLPLNDVATLLFFDALPEVLKFAEERGWYVNPTSQTVEFRNKTSDGGSDSEKIPMRSTITTNLYFAKELESIV</sequence>
<dbReference type="FunFam" id="1.25.40.990:FF:000001">
    <property type="entry name" value="26S proteasome non-ATPase regulatory subunit"/>
    <property type="match status" value="1"/>
</dbReference>
<name>A0AAF0ENS0_9BASI</name>
<dbReference type="Pfam" id="PF10075">
    <property type="entry name" value="CSN8_PSD8_EIF3K"/>
    <property type="match status" value="1"/>
</dbReference>
<dbReference type="InterPro" id="IPR033464">
    <property type="entry name" value="CSN8_PSD8_EIF3K"/>
</dbReference>
<proteinExistence type="inferred from homology"/>
<dbReference type="Proteomes" id="UP001213623">
    <property type="component" value="Chromosome 2"/>
</dbReference>
<evidence type="ECO:0000313" key="4">
    <source>
        <dbReference type="EMBL" id="WFD26131.1"/>
    </source>
</evidence>
<dbReference type="InterPro" id="IPR006746">
    <property type="entry name" value="26S_Psome_Rpn12"/>
</dbReference>
<dbReference type="GO" id="GO:0043161">
    <property type="term" value="P:proteasome-mediated ubiquitin-dependent protein catabolic process"/>
    <property type="evidence" value="ECO:0007669"/>
    <property type="project" value="TreeGrafter"/>
</dbReference>
<dbReference type="GO" id="GO:0005829">
    <property type="term" value="C:cytosol"/>
    <property type="evidence" value="ECO:0007669"/>
    <property type="project" value="TreeGrafter"/>
</dbReference>
<dbReference type="EMBL" id="CP119893">
    <property type="protein sequence ID" value="WFD26131.1"/>
    <property type="molecule type" value="Genomic_DNA"/>
</dbReference>
<evidence type="ECO:0000256" key="2">
    <source>
        <dbReference type="ARBA" id="ARBA00022942"/>
    </source>
</evidence>
<dbReference type="GO" id="GO:0008541">
    <property type="term" value="C:proteasome regulatory particle, lid subcomplex"/>
    <property type="evidence" value="ECO:0007669"/>
    <property type="project" value="TreeGrafter"/>
</dbReference>
<organism evidence="4 5">
    <name type="scientific">Malassezia nana</name>
    <dbReference type="NCBI Taxonomy" id="180528"/>
    <lineage>
        <taxon>Eukaryota</taxon>
        <taxon>Fungi</taxon>
        <taxon>Dikarya</taxon>
        <taxon>Basidiomycota</taxon>
        <taxon>Ustilaginomycotina</taxon>
        <taxon>Malasseziomycetes</taxon>
        <taxon>Malasseziales</taxon>
        <taxon>Malasseziaceae</taxon>
        <taxon>Malassezia</taxon>
    </lineage>
</organism>
<keyword evidence="5" id="KW-1185">Reference proteome</keyword>
<dbReference type="PANTHER" id="PTHR12387:SF0">
    <property type="entry name" value="26S PROTEASOME NON-ATPASE REGULATORY SUBUNIT 8"/>
    <property type="match status" value="1"/>
</dbReference>
<dbReference type="GO" id="GO:0005634">
    <property type="term" value="C:nucleus"/>
    <property type="evidence" value="ECO:0007669"/>
    <property type="project" value="TreeGrafter"/>
</dbReference>
<keyword evidence="2" id="KW-0647">Proteasome</keyword>
<comment type="similarity">
    <text evidence="1">Belongs to the proteasome subunit S14 family.</text>
</comment>
<dbReference type="AlphaFoldDB" id="A0AAF0ENS0"/>
<feature type="domain" description="CSN8/PSMD8/EIF3K" evidence="3">
    <location>
        <begin position="127"/>
        <end position="260"/>
    </location>
</feature>
<dbReference type="Gene3D" id="1.25.40.990">
    <property type="match status" value="1"/>
</dbReference>
<reference evidence="4" key="1">
    <citation type="submission" date="2023-03" db="EMBL/GenBank/DDBJ databases">
        <title>Mating type loci evolution in Malassezia.</title>
        <authorList>
            <person name="Coelho M.A."/>
        </authorList>
    </citation>
    <scope>NUCLEOTIDE SEQUENCE</scope>
    <source>
        <strain evidence="4">CBS 9557</strain>
    </source>
</reference>
<dbReference type="PANTHER" id="PTHR12387">
    <property type="entry name" value="26S PROTEASOME NON-ATPASE REGULATORY SUBUNIT 8"/>
    <property type="match status" value="1"/>
</dbReference>